<evidence type="ECO:0000256" key="8">
    <source>
        <dbReference type="ARBA" id="ARBA00023209"/>
    </source>
</evidence>
<feature type="chain" id="PRO_5044912172" description="Phosphatidylserine decarboxylase alpha chain" evidence="12">
    <location>
        <begin position="246"/>
        <end position="281"/>
    </location>
</feature>
<accession>A0ABT3WZE0</accession>
<dbReference type="InterPro" id="IPR033178">
    <property type="entry name" value="PSD_type1_pro"/>
</dbReference>
<sequence>MNDRVQLALMNLIPKNTISRLAGSFAKSSISRGFIPGYVKKFDINVAEAEKSIAEYPNLVEFFIRRLKPGLRPVDERLTSVVSPVDGKVSQVGPIREGQIVQAKGTSYTVSDLLGGDTERARRYDGGTFLTVYLSPTDYHRIHTPLAGRVTAYTYVPGTLFPVNPFGVRAVQGLFAKNERLITYFDTEAGEVALVKVGATIVGSVKVEYDVKAGTNIKGGRLQHQELENGPVYGKGDEVGRFEFGSTIILLFEPGRVELEERLKPEAVVRMGEALGHIVAK</sequence>
<keyword evidence="9 12" id="KW-0456">Lyase</keyword>
<keyword evidence="2 12" id="KW-1003">Cell membrane</keyword>
<feature type="active site" description="Charge relay system; for autoendoproteolytic cleavage activity" evidence="12">
    <location>
        <position position="143"/>
    </location>
</feature>
<dbReference type="GO" id="GO:0004609">
    <property type="term" value="F:phosphatidylserine decarboxylase activity"/>
    <property type="evidence" value="ECO:0007669"/>
    <property type="project" value="UniProtKB-EC"/>
</dbReference>
<keyword evidence="7 12" id="KW-0865">Zymogen</keyword>
<evidence type="ECO:0000313" key="13">
    <source>
        <dbReference type="EMBL" id="MCX7568645.1"/>
    </source>
</evidence>
<evidence type="ECO:0000256" key="2">
    <source>
        <dbReference type="ARBA" id="ARBA00022475"/>
    </source>
</evidence>
<feature type="site" description="Cleavage (non-hydrolytic); by autocatalysis" evidence="12">
    <location>
        <begin position="245"/>
        <end position="246"/>
    </location>
</feature>
<dbReference type="EMBL" id="JAPMLT010000001">
    <property type="protein sequence ID" value="MCX7568645.1"/>
    <property type="molecule type" value="Genomic_DNA"/>
</dbReference>
<comment type="PTM">
    <text evidence="12">Is synthesized initially as an inactive proenzyme. Formation of the active enzyme involves a self-maturation process in which the active site pyruvoyl group is generated from an internal serine residue via an autocatalytic post-translational modification. Two non-identical subunits are generated from the proenzyme in this reaction, and the pyruvate is formed at the N-terminus of the alpha chain, which is derived from the carboxyl end of the proenzyme. The autoendoproteolytic cleavage occurs by a canonical serine protease mechanism, in which the side chain hydroxyl group of the serine supplies its oxygen atom to form the C-terminus of the beta chain, while the remainder of the serine residue undergoes an oxidative deamination to produce ammonia and the pyruvoyl prosthetic group on the alpha chain. During this reaction, the Ser that is part of the protease active site of the proenzyme becomes the pyruvoyl prosthetic group, which constitutes an essential element of the active site of the mature decarboxylase.</text>
</comment>
<keyword evidence="3 12" id="KW-0444">Lipid biosynthesis</keyword>
<organism evidence="13 14">
    <name type="scientific">Tumebacillus lacus</name>
    <dbReference type="NCBI Taxonomy" id="2995335"/>
    <lineage>
        <taxon>Bacteria</taxon>
        <taxon>Bacillati</taxon>
        <taxon>Bacillota</taxon>
        <taxon>Bacilli</taxon>
        <taxon>Bacillales</taxon>
        <taxon>Alicyclobacillaceae</taxon>
        <taxon>Tumebacillus</taxon>
    </lineage>
</organism>
<proteinExistence type="inferred from homology"/>
<keyword evidence="10 12" id="KW-1208">Phospholipid metabolism</keyword>
<dbReference type="Proteomes" id="UP001208017">
    <property type="component" value="Unassembled WGS sequence"/>
</dbReference>
<evidence type="ECO:0000256" key="6">
    <source>
        <dbReference type="ARBA" id="ARBA00023136"/>
    </source>
</evidence>
<keyword evidence="14" id="KW-1185">Reference proteome</keyword>
<name>A0ABT3WZE0_9BACL</name>
<evidence type="ECO:0000256" key="3">
    <source>
        <dbReference type="ARBA" id="ARBA00022516"/>
    </source>
</evidence>
<evidence type="ECO:0000256" key="10">
    <source>
        <dbReference type="ARBA" id="ARBA00023264"/>
    </source>
</evidence>
<gene>
    <name evidence="13" type="primary">asd</name>
    <name evidence="12" type="synonym">psd</name>
    <name evidence="13" type="ORF">OS242_01505</name>
</gene>
<evidence type="ECO:0000256" key="1">
    <source>
        <dbReference type="ARBA" id="ARBA00005189"/>
    </source>
</evidence>
<comment type="subcellular location">
    <subcellularLocation>
        <location evidence="12">Cell membrane</location>
        <topology evidence="12">Peripheral membrane protein</topology>
    </subcellularLocation>
</comment>
<evidence type="ECO:0000256" key="9">
    <source>
        <dbReference type="ARBA" id="ARBA00023239"/>
    </source>
</evidence>
<feature type="active site" description="Schiff-base intermediate with substrate; via pyruvic acid; for decarboxylase activity" evidence="12">
    <location>
        <position position="246"/>
    </location>
</feature>
<dbReference type="EC" id="4.1.1.65" evidence="12"/>
<comment type="pathway">
    <text evidence="1">Lipid metabolism.</text>
</comment>
<comment type="function">
    <text evidence="12">Catalyzes the formation of phosphatidylethanolamine (PtdEtn) from phosphatidylserine (PtdSer).</text>
</comment>
<dbReference type="HAMAP" id="MF_00662">
    <property type="entry name" value="PS_decarb_PSD_B_type1"/>
    <property type="match status" value="1"/>
</dbReference>
<keyword evidence="11 12" id="KW-0670">Pyruvate</keyword>
<comment type="pathway">
    <text evidence="12">Phospholipid metabolism; phosphatidylethanolamine biosynthesis; phosphatidylethanolamine from CDP-diacylglycerol: step 2/2.</text>
</comment>
<evidence type="ECO:0000256" key="11">
    <source>
        <dbReference type="ARBA" id="ARBA00023317"/>
    </source>
</evidence>
<dbReference type="PANTHER" id="PTHR10067:SF6">
    <property type="entry name" value="PHOSPHATIDYLSERINE DECARBOXYLASE PROENZYME, MITOCHONDRIAL"/>
    <property type="match status" value="1"/>
</dbReference>
<protein>
    <recommendedName>
        <fullName evidence="12">Phosphatidylserine decarboxylase proenzyme</fullName>
        <ecNumber evidence="12">4.1.1.65</ecNumber>
    </recommendedName>
    <component>
        <recommendedName>
            <fullName evidence="12">Phosphatidylserine decarboxylase alpha chain</fullName>
        </recommendedName>
    </component>
    <component>
        <recommendedName>
            <fullName evidence="12">Phosphatidylserine decarboxylase beta chain</fullName>
        </recommendedName>
    </component>
</protein>
<feature type="modified residue" description="Pyruvic acid (Ser); by autocatalysis" evidence="12">
    <location>
        <position position="246"/>
    </location>
</feature>
<evidence type="ECO:0000313" key="14">
    <source>
        <dbReference type="Proteomes" id="UP001208017"/>
    </source>
</evidence>
<comment type="similarity">
    <text evidence="12">Belongs to the phosphatidylserine decarboxylase family. PSD-B subfamily. Prokaryotic type I sub-subfamily.</text>
</comment>
<reference evidence="13 14" key="1">
    <citation type="submission" date="2022-11" db="EMBL/GenBank/DDBJ databases">
        <title>Study of microbial diversity in lake waters.</title>
        <authorList>
            <person name="Zhang J."/>
        </authorList>
    </citation>
    <scope>NUCLEOTIDE SEQUENCE [LARGE SCALE GENOMIC DNA]</scope>
    <source>
        <strain evidence="13 14">DT12</strain>
    </source>
</reference>
<feature type="active site" description="Charge relay system; for autoendoproteolytic cleavage activity" evidence="12">
    <location>
        <position position="86"/>
    </location>
</feature>
<dbReference type="NCBIfam" id="TIGR00163">
    <property type="entry name" value="PS_decarb"/>
    <property type="match status" value="1"/>
</dbReference>
<dbReference type="InterPro" id="IPR033177">
    <property type="entry name" value="PSD-B"/>
</dbReference>
<evidence type="ECO:0000256" key="4">
    <source>
        <dbReference type="ARBA" id="ARBA00022793"/>
    </source>
</evidence>
<dbReference type="PANTHER" id="PTHR10067">
    <property type="entry name" value="PHOSPHATIDYLSERINE DECARBOXYLASE"/>
    <property type="match status" value="1"/>
</dbReference>
<evidence type="ECO:0000256" key="12">
    <source>
        <dbReference type="HAMAP-Rule" id="MF_00662"/>
    </source>
</evidence>
<dbReference type="RefSeq" id="WP_267149885.1">
    <property type="nucleotide sequence ID" value="NZ_JAPMLT010000001.1"/>
</dbReference>
<feature type="chain" id="PRO_5044912173" description="Phosphatidylserine decarboxylase beta chain" evidence="12">
    <location>
        <begin position="1"/>
        <end position="245"/>
    </location>
</feature>
<keyword evidence="6 12" id="KW-0472">Membrane</keyword>
<evidence type="ECO:0000256" key="7">
    <source>
        <dbReference type="ARBA" id="ARBA00023145"/>
    </source>
</evidence>
<comment type="subunit">
    <text evidence="12">Heterodimer of a large membrane-associated beta subunit and a small pyruvoyl-containing alpha subunit.</text>
</comment>
<comment type="cofactor">
    <cofactor evidence="12">
        <name>pyruvate</name>
        <dbReference type="ChEBI" id="CHEBI:15361"/>
    </cofactor>
    <text evidence="12">Binds 1 pyruvoyl group covalently per subunit.</text>
</comment>
<comment type="caution">
    <text evidence="13">The sequence shown here is derived from an EMBL/GenBank/DDBJ whole genome shotgun (WGS) entry which is preliminary data.</text>
</comment>
<keyword evidence="8 12" id="KW-0594">Phospholipid biosynthesis</keyword>
<dbReference type="InterPro" id="IPR003817">
    <property type="entry name" value="PS_Dcarbxylase"/>
</dbReference>
<dbReference type="Pfam" id="PF02666">
    <property type="entry name" value="PS_Dcarbxylase"/>
    <property type="match status" value="1"/>
</dbReference>
<feature type="active site" description="Charge relay system; for autoendoproteolytic cleavage activity" evidence="12">
    <location>
        <position position="246"/>
    </location>
</feature>
<evidence type="ECO:0000256" key="5">
    <source>
        <dbReference type="ARBA" id="ARBA00023098"/>
    </source>
</evidence>
<comment type="catalytic activity">
    <reaction evidence="12">
        <text>a 1,2-diacyl-sn-glycero-3-phospho-L-serine + H(+) = a 1,2-diacyl-sn-glycero-3-phosphoethanolamine + CO2</text>
        <dbReference type="Rhea" id="RHEA:20828"/>
        <dbReference type="ChEBI" id="CHEBI:15378"/>
        <dbReference type="ChEBI" id="CHEBI:16526"/>
        <dbReference type="ChEBI" id="CHEBI:57262"/>
        <dbReference type="ChEBI" id="CHEBI:64612"/>
        <dbReference type="EC" id="4.1.1.65"/>
    </reaction>
</comment>
<keyword evidence="5 12" id="KW-0443">Lipid metabolism</keyword>
<keyword evidence="4 12" id="KW-0210">Decarboxylase</keyword>